<proteinExistence type="inferred from homology"/>
<dbReference type="Proteomes" id="UP000278036">
    <property type="component" value="Unassembled WGS sequence"/>
</dbReference>
<evidence type="ECO:0000256" key="1">
    <source>
        <dbReference type="ARBA" id="ARBA00006479"/>
    </source>
</evidence>
<evidence type="ECO:0000313" key="2">
    <source>
        <dbReference type="EMBL" id="RKK06036.1"/>
    </source>
</evidence>
<dbReference type="OrthoDB" id="49685at2"/>
<sequence length="393" mass="41642">MLIRLEEARFSDPTERDRARVLTAVLDGAAASRPQLVEQLGLRSTTVSHLVGELVAQRLLLEASGEKLGRGRPAATLLANPRGLGVSVLHVASRNVVGVLVDMAGRVLERHVTPVAPEADNAAMAAVLVDLARRLRAAVPRGMMHAGTSVAVSGVADLRGGRWLVSSRWPRISGLDITAALEPVAPPVLVVRHLEAELRARLLADSAQQPGGSLLLHWGWGIGLAYAMDGQTFNAAGGPFGEIGHWRFNALAGRRCGCGNTGCLETGAALWSLLPELRGQWPDLVEDEAVLAAQLRDRDLLALPAMAEAAELVARALANLCRLLFPQRVMVSGPLASNPGYWAHFDALFRQEGLLGGLSLPPLLHEPASEALGIQGAAEPLLTRAVEGLLRGS</sequence>
<dbReference type="InParanoid" id="A0A3A9JQ40"/>
<dbReference type="Gene3D" id="3.30.420.40">
    <property type="match status" value="2"/>
</dbReference>
<gene>
    <name evidence="2" type="ORF">D6Z83_01270</name>
    <name evidence="3" type="ORF">EBE87_19800</name>
</gene>
<dbReference type="Pfam" id="PF00480">
    <property type="entry name" value="ROK"/>
    <property type="match status" value="1"/>
</dbReference>
<dbReference type="AlphaFoldDB" id="A0A3A9JQ40"/>
<dbReference type="Proteomes" id="UP000274097">
    <property type="component" value="Unassembled WGS sequence"/>
</dbReference>
<comment type="caution">
    <text evidence="2">The sequence shown here is derived from an EMBL/GenBank/DDBJ whole genome shotgun (WGS) entry which is preliminary data.</text>
</comment>
<dbReference type="InterPro" id="IPR043129">
    <property type="entry name" value="ATPase_NBD"/>
</dbReference>
<protein>
    <submittedName>
        <fullName evidence="2">ROK family protein</fullName>
    </submittedName>
</protein>
<dbReference type="InterPro" id="IPR036390">
    <property type="entry name" value="WH_DNA-bd_sf"/>
</dbReference>
<reference evidence="2 5" key="1">
    <citation type="submission" date="2018-09" db="EMBL/GenBank/DDBJ databases">
        <title>Roseomonas sp. nov., isolated from feces of Tibetan antelopes in the Qinghai-Tibet plateau, China.</title>
        <authorList>
            <person name="Tian Z."/>
        </authorList>
    </citation>
    <scope>NUCLEOTIDE SEQUENCE [LARGE SCALE GENOMIC DNA]</scope>
    <source>
        <strain evidence="3 4">Z23</strain>
        <strain evidence="2 5">Z24</strain>
    </source>
</reference>
<dbReference type="PANTHER" id="PTHR18964:SF149">
    <property type="entry name" value="BIFUNCTIONAL UDP-N-ACETYLGLUCOSAMINE 2-EPIMERASE_N-ACETYLMANNOSAMINE KINASE"/>
    <property type="match status" value="1"/>
</dbReference>
<name>A0A3A9JQ40_9PROT</name>
<evidence type="ECO:0000313" key="5">
    <source>
        <dbReference type="Proteomes" id="UP000278036"/>
    </source>
</evidence>
<evidence type="ECO:0000313" key="3">
    <source>
        <dbReference type="EMBL" id="RMI19553.1"/>
    </source>
</evidence>
<accession>A0A3A9JQ40</accession>
<dbReference type="SUPFAM" id="SSF53067">
    <property type="entry name" value="Actin-like ATPase domain"/>
    <property type="match status" value="2"/>
</dbReference>
<keyword evidence="4" id="KW-1185">Reference proteome</keyword>
<comment type="similarity">
    <text evidence="1">Belongs to the ROK (NagC/XylR) family.</text>
</comment>
<dbReference type="PANTHER" id="PTHR18964">
    <property type="entry name" value="ROK (REPRESSOR, ORF, KINASE) FAMILY"/>
    <property type="match status" value="1"/>
</dbReference>
<organism evidence="2 5">
    <name type="scientific">Teichococcus wenyumeiae</name>
    <dbReference type="NCBI Taxonomy" id="2478470"/>
    <lineage>
        <taxon>Bacteria</taxon>
        <taxon>Pseudomonadati</taxon>
        <taxon>Pseudomonadota</taxon>
        <taxon>Alphaproteobacteria</taxon>
        <taxon>Acetobacterales</taxon>
        <taxon>Roseomonadaceae</taxon>
        <taxon>Roseomonas</taxon>
    </lineage>
</organism>
<dbReference type="RefSeq" id="WP_120636515.1">
    <property type="nucleotide sequence ID" value="NZ_RAQU01000006.1"/>
</dbReference>
<dbReference type="EMBL" id="RFLX01000018">
    <property type="protein sequence ID" value="RMI19553.1"/>
    <property type="molecule type" value="Genomic_DNA"/>
</dbReference>
<dbReference type="InterPro" id="IPR000600">
    <property type="entry name" value="ROK"/>
</dbReference>
<dbReference type="SUPFAM" id="SSF46785">
    <property type="entry name" value="Winged helix' DNA-binding domain"/>
    <property type="match status" value="1"/>
</dbReference>
<dbReference type="InterPro" id="IPR036388">
    <property type="entry name" value="WH-like_DNA-bd_sf"/>
</dbReference>
<dbReference type="Gene3D" id="1.10.10.10">
    <property type="entry name" value="Winged helix-like DNA-binding domain superfamily/Winged helix DNA-binding domain"/>
    <property type="match status" value="1"/>
</dbReference>
<evidence type="ECO:0000313" key="4">
    <source>
        <dbReference type="Proteomes" id="UP000274097"/>
    </source>
</evidence>
<dbReference type="EMBL" id="RAQU01000006">
    <property type="protein sequence ID" value="RKK06036.1"/>
    <property type="molecule type" value="Genomic_DNA"/>
</dbReference>